<comment type="similarity">
    <text evidence="1">Belongs to the 5'-nucleotidase family.</text>
</comment>
<gene>
    <name evidence="3" type="ORF">C6I21_08405</name>
</gene>
<dbReference type="PIRSF" id="PIRSF036361">
    <property type="entry name" value="YunD"/>
    <property type="match status" value="1"/>
</dbReference>
<dbReference type="SUPFAM" id="SSF56300">
    <property type="entry name" value="Metallo-dependent phosphatases"/>
    <property type="match status" value="1"/>
</dbReference>
<dbReference type="RefSeq" id="WP_105959009.1">
    <property type="nucleotide sequence ID" value="NZ_PVNS01000007.1"/>
</dbReference>
<accession>A0A2P6MH29</accession>
<keyword evidence="1" id="KW-0547">Nucleotide-binding</keyword>
<dbReference type="GO" id="GO:0000166">
    <property type="term" value="F:nucleotide binding"/>
    <property type="evidence" value="ECO:0007669"/>
    <property type="project" value="UniProtKB-KW"/>
</dbReference>
<dbReference type="GO" id="GO:0008253">
    <property type="term" value="F:5'-nucleotidase activity"/>
    <property type="evidence" value="ECO:0007669"/>
    <property type="project" value="TreeGrafter"/>
</dbReference>
<dbReference type="GO" id="GO:0046872">
    <property type="term" value="F:metal ion binding"/>
    <property type="evidence" value="ECO:0007669"/>
    <property type="project" value="InterPro"/>
</dbReference>
<reference evidence="3 4" key="1">
    <citation type="submission" date="2018-03" db="EMBL/GenBank/DDBJ databases">
        <title>Bacillus urumqiensis sp. nov., a moderately haloalkaliphilic bacterium isolated from a salt lake.</title>
        <authorList>
            <person name="Zhao B."/>
            <person name="Liao Z."/>
        </authorList>
    </citation>
    <scope>NUCLEOTIDE SEQUENCE [LARGE SCALE GENOMIC DNA]</scope>
    <source>
        <strain evidence="3 4">BZ-SZ-XJ18</strain>
    </source>
</reference>
<evidence type="ECO:0000313" key="3">
    <source>
        <dbReference type="EMBL" id="PRO65540.1"/>
    </source>
</evidence>
<dbReference type="GO" id="GO:0030288">
    <property type="term" value="C:outer membrane-bounded periplasmic space"/>
    <property type="evidence" value="ECO:0007669"/>
    <property type="project" value="TreeGrafter"/>
</dbReference>
<dbReference type="Gene3D" id="3.90.780.10">
    <property type="entry name" value="5'-Nucleotidase, C-terminal domain"/>
    <property type="match status" value="1"/>
</dbReference>
<dbReference type="InterPro" id="IPR011240">
    <property type="entry name" value="Pesterase_YunD"/>
</dbReference>
<dbReference type="SUPFAM" id="SSF55816">
    <property type="entry name" value="5'-nucleotidase (syn. UDP-sugar hydrolase), C-terminal domain"/>
    <property type="match status" value="1"/>
</dbReference>
<dbReference type="Gene3D" id="3.60.21.10">
    <property type="match status" value="1"/>
</dbReference>
<dbReference type="GO" id="GO:0009166">
    <property type="term" value="P:nucleotide catabolic process"/>
    <property type="evidence" value="ECO:0007669"/>
    <property type="project" value="InterPro"/>
</dbReference>
<dbReference type="AlphaFoldDB" id="A0A2P6MH29"/>
<dbReference type="PRINTS" id="PR01607">
    <property type="entry name" value="APYRASEFAMLY"/>
</dbReference>
<dbReference type="OrthoDB" id="9793179at2"/>
<feature type="domain" description="5'-Nucleotidase C-terminal" evidence="2">
    <location>
        <begin position="283"/>
        <end position="354"/>
    </location>
</feature>
<proteinExistence type="inferred from homology"/>
<keyword evidence="1" id="KW-0378">Hydrolase</keyword>
<dbReference type="Proteomes" id="UP000243650">
    <property type="component" value="Unassembled WGS sequence"/>
</dbReference>
<dbReference type="InterPro" id="IPR006146">
    <property type="entry name" value="5'-Nucleotdase_CS"/>
</dbReference>
<evidence type="ECO:0000259" key="2">
    <source>
        <dbReference type="Pfam" id="PF02872"/>
    </source>
</evidence>
<comment type="caution">
    <text evidence="3">The sequence shown here is derived from an EMBL/GenBank/DDBJ whole genome shotgun (WGS) entry which is preliminary data.</text>
</comment>
<sequence>MRQLTILHTNDLHSELDQWPAVVKRVKERRDRAPGEVLLFDLGDHSDRVHPITEGLMGRGNVELLNDLQVDGVTIGNNEGITFAKEDLDHLYDEAAFPVLLANLRAADGTFPSWAERYRIYTLEDGTRLGVFGLTFPFYTFYQELGWNIIDPMETAEEVIKDIDADMIICLSHLGLRLDEELAERFPQIHLCLGAHTHHVIHGGKQVNQTWIHQCGRSGSHIGEVCLTRRNNDWKIDHIYTHEIDPHHRDAGTEQKLMQLEAASEAALEERVAVLEEPMDVSWYETSRLLRITADGLRGWTESDVAMVNAGLLLQGLPSGNVTRKHLHEICPHPINPAALTVTGSELLHIMREAESDAMVHYRLKGFGFRGKVLGWTLFQGEDGAVDKNKVEESAVYRLAVPDLFTFSHLYPLLTEKRPVHYYMPEFFRDILAWKLAEREESHL</sequence>
<dbReference type="InterPro" id="IPR008334">
    <property type="entry name" value="5'-Nucleotdase_C"/>
</dbReference>
<dbReference type="InterPro" id="IPR006179">
    <property type="entry name" value="5_nucleotidase/apyrase"/>
</dbReference>
<name>A0A2P6MH29_ALKUR</name>
<dbReference type="GO" id="GO:0008768">
    <property type="term" value="F:UDP-sugar diphosphatase activity"/>
    <property type="evidence" value="ECO:0007669"/>
    <property type="project" value="TreeGrafter"/>
</dbReference>
<dbReference type="PANTHER" id="PTHR11575:SF23">
    <property type="entry name" value="5-NUCLEOTIDASE FAMILY PROTEIN"/>
    <property type="match status" value="1"/>
</dbReference>
<dbReference type="InterPro" id="IPR029052">
    <property type="entry name" value="Metallo-depent_PP-like"/>
</dbReference>
<organism evidence="3 4">
    <name type="scientific">Alkalicoccus urumqiensis</name>
    <name type="common">Bacillus urumqiensis</name>
    <dbReference type="NCBI Taxonomy" id="1548213"/>
    <lineage>
        <taxon>Bacteria</taxon>
        <taxon>Bacillati</taxon>
        <taxon>Bacillota</taxon>
        <taxon>Bacilli</taxon>
        <taxon>Bacillales</taxon>
        <taxon>Bacillaceae</taxon>
        <taxon>Alkalicoccus</taxon>
    </lineage>
</organism>
<dbReference type="EMBL" id="PVNS01000007">
    <property type="protein sequence ID" value="PRO65540.1"/>
    <property type="molecule type" value="Genomic_DNA"/>
</dbReference>
<dbReference type="InterPro" id="IPR036907">
    <property type="entry name" value="5'-Nucleotdase_C_sf"/>
</dbReference>
<dbReference type="CDD" id="cd00845">
    <property type="entry name" value="MPP_UshA_N_like"/>
    <property type="match status" value="1"/>
</dbReference>
<dbReference type="Pfam" id="PF02872">
    <property type="entry name" value="5_nucleotid_C"/>
    <property type="match status" value="1"/>
</dbReference>
<dbReference type="PANTHER" id="PTHR11575">
    <property type="entry name" value="5'-NUCLEOTIDASE-RELATED"/>
    <property type="match status" value="1"/>
</dbReference>
<evidence type="ECO:0000256" key="1">
    <source>
        <dbReference type="RuleBase" id="RU362119"/>
    </source>
</evidence>
<protein>
    <submittedName>
        <fullName evidence="3">Bifunctional metallophosphatase/5'-nucleotidase</fullName>
    </submittedName>
</protein>
<keyword evidence="4" id="KW-1185">Reference proteome</keyword>
<evidence type="ECO:0000313" key="4">
    <source>
        <dbReference type="Proteomes" id="UP000243650"/>
    </source>
</evidence>
<dbReference type="PROSITE" id="PS00785">
    <property type="entry name" value="5_NUCLEOTIDASE_1"/>
    <property type="match status" value="1"/>
</dbReference>